<reference evidence="7" key="2">
    <citation type="journal article" date="2024" name="Plant">
        <title>Genomic evolution and insights into agronomic trait innovations of Sesamum species.</title>
        <authorList>
            <person name="Miao H."/>
            <person name="Wang L."/>
            <person name="Qu L."/>
            <person name="Liu H."/>
            <person name="Sun Y."/>
            <person name="Le M."/>
            <person name="Wang Q."/>
            <person name="Wei S."/>
            <person name="Zheng Y."/>
            <person name="Lin W."/>
            <person name="Duan Y."/>
            <person name="Cao H."/>
            <person name="Xiong S."/>
            <person name="Wang X."/>
            <person name="Wei L."/>
            <person name="Li C."/>
            <person name="Ma Q."/>
            <person name="Ju M."/>
            <person name="Zhao R."/>
            <person name="Li G."/>
            <person name="Mu C."/>
            <person name="Tian Q."/>
            <person name="Mei H."/>
            <person name="Zhang T."/>
            <person name="Gao T."/>
            <person name="Zhang H."/>
        </authorList>
    </citation>
    <scope>NUCLEOTIDE SEQUENCE</scope>
    <source>
        <strain evidence="7">KEN1</strain>
    </source>
</reference>
<protein>
    <submittedName>
        <fullName evidence="7">Transcription factor</fullName>
    </submittedName>
</protein>
<dbReference type="InterPro" id="IPR015660">
    <property type="entry name" value="MASH1/Ascl1a-like"/>
</dbReference>
<sequence>MMEGNNNAGEGSSGRSSKLERKTIEKNRRILMKTLCFKLVSLIPDHHFKPQKEFLSQQDQLEQATSYIKLLAERVEEMKRRKTQAVMISSANPSSSAKNNAGTMGGSKSPVLKIRELGSNLEVVLISGLCKTVMLHQVISILEQEGAEVVNVNLSNIGGQIFHTVHAQVKVSRVGVDSSRIRARIQELIS</sequence>
<dbReference type="SUPFAM" id="SSF47459">
    <property type="entry name" value="HLH, helix-loop-helix DNA-binding domain"/>
    <property type="match status" value="1"/>
</dbReference>
<dbReference type="Pfam" id="PF00010">
    <property type="entry name" value="HLH"/>
    <property type="match status" value="1"/>
</dbReference>
<dbReference type="GO" id="GO:0090575">
    <property type="term" value="C:RNA polymerase II transcription regulator complex"/>
    <property type="evidence" value="ECO:0007669"/>
    <property type="project" value="TreeGrafter"/>
</dbReference>
<dbReference type="GO" id="GO:0000981">
    <property type="term" value="F:DNA-binding transcription factor activity, RNA polymerase II-specific"/>
    <property type="evidence" value="ECO:0007669"/>
    <property type="project" value="TreeGrafter"/>
</dbReference>
<keyword evidence="2" id="KW-0805">Transcription regulation</keyword>
<dbReference type="GO" id="GO:0046983">
    <property type="term" value="F:protein dimerization activity"/>
    <property type="evidence" value="ECO:0007669"/>
    <property type="project" value="InterPro"/>
</dbReference>
<evidence type="ECO:0000256" key="5">
    <source>
        <dbReference type="SAM" id="MobiDB-lite"/>
    </source>
</evidence>
<dbReference type="GO" id="GO:0000977">
    <property type="term" value="F:RNA polymerase II transcription regulatory region sequence-specific DNA binding"/>
    <property type="evidence" value="ECO:0007669"/>
    <property type="project" value="TreeGrafter"/>
</dbReference>
<evidence type="ECO:0000256" key="1">
    <source>
        <dbReference type="ARBA" id="ARBA00004123"/>
    </source>
</evidence>
<evidence type="ECO:0000256" key="4">
    <source>
        <dbReference type="ARBA" id="ARBA00023242"/>
    </source>
</evidence>
<feature type="domain" description="BHLH" evidence="6">
    <location>
        <begin position="16"/>
        <end position="71"/>
    </location>
</feature>
<accession>A0AAW2V2Z4</accession>
<gene>
    <name evidence="7" type="ORF">Slati_3204000</name>
</gene>
<dbReference type="EMBL" id="JACGWN010000011">
    <property type="protein sequence ID" value="KAL0421811.1"/>
    <property type="molecule type" value="Genomic_DNA"/>
</dbReference>
<evidence type="ECO:0000259" key="6">
    <source>
        <dbReference type="PROSITE" id="PS50888"/>
    </source>
</evidence>
<dbReference type="AlphaFoldDB" id="A0AAW2V2Z4"/>
<proteinExistence type="predicted"/>
<feature type="compositionally biased region" description="Low complexity" evidence="5">
    <location>
        <begin position="89"/>
        <end position="101"/>
    </location>
</feature>
<keyword evidence="4" id="KW-0539">Nucleus</keyword>
<organism evidence="7">
    <name type="scientific">Sesamum latifolium</name>
    <dbReference type="NCBI Taxonomy" id="2727402"/>
    <lineage>
        <taxon>Eukaryota</taxon>
        <taxon>Viridiplantae</taxon>
        <taxon>Streptophyta</taxon>
        <taxon>Embryophyta</taxon>
        <taxon>Tracheophyta</taxon>
        <taxon>Spermatophyta</taxon>
        <taxon>Magnoliopsida</taxon>
        <taxon>eudicotyledons</taxon>
        <taxon>Gunneridae</taxon>
        <taxon>Pentapetalae</taxon>
        <taxon>asterids</taxon>
        <taxon>lamiids</taxon>
        <taxon>Lamiales</taxon>
        <taxon>Pedaliaceae</taxon>
        <taxon>Sesamum</taxon>
    </lineage>
</organism>
<evidence type="ECO:0000256" key="3">
    <source>
        <dbReference type="ARBA" id="ARBA00023163"/>
    </source>
</evidence>
<feature type="region of interest" description="Disordered" evidence="5">
    <location>
        <begin position="86"/>
        <end position="105"/>
    </location>
</feature>
<dbReference type="PANTHER" id="PTHR13935">
    <property type="entry name" value="ACHAETE-SCUTE TRANSCRIPTION FACTOR-RELATED"/>
    <property type="match status" value="1"/>
</dbReference>
<evidence type="ECO:0000256" key="2">
    <source>
        <dbReference type="ARBA" id="ARBA00023015"/>
    </source>
</evidence>
<dbReference type="PROSITE" id="PS50888">
    <property type="entry name" value="BHLH"/>
    <property type="match status" value="1"/>
</dbReference>
<comment type="caution">
    <text evidence="7">The sequence shown here is derived from an EMBL/GenBank/DDBJ whole genome shotgun (WGS) entry which is preliminary data.</text>
</comment>
<dbReference type="InterPro" id="IPR011598">
    <property type="entry name" value="bHLH_dom"/>
</dbReference>
<dbReference type="Gene3D" id="4.10.280.10">
    <property type="entry name" value="Helix-loop-helix DNA-binding domain"/>
    <property type="match status" value="1"/>
</dbReference>
<feature type="compositionally biased region" description="Low complexity" evidence="5">
    <location>
        <begin position="1"/>
        <end position="16"/>
    </location>
</feature>
<comment type="subcellular location">
    <subcellularLocation>
        <location evidence="1">Nucleus</location>
    </subcellularLocation>
</comment>
<dbReference type="PANTHER" id="PTHR13935:SF46">
    <property type="entry name" value="TRANSCRIPTION FACTOR BHLH167-RELATED"/>
    <property type="match status" value="1"/>
</dbReference>
<keyword evidence="3" id="KW-0804">Transcription</keyword>
<dbReference type="InterPro" id="IPR036638">
    <property type="entry name" value="HLH_DNA-bd_sf"/>
</dbReference>
<feature type="region of interest" description="Disordered" evidence="5">
    <location>
        <begin position="1"/>
        <end position="21"/>
    </location>
</feature>
<name>A0AAW2V2Z4_9LAMI</name>
<reference evidence="7" key="1">
    <citation type="submission" date="2020-06" db="EMBL/GenBank/DDBJ databases">
        <authorList>
            <person name="Li T."/>
            <person name="Hu X."/>
            <person name="Zhang T."/>
            <person name="Song X."/>
            <person name="Zhang H."/>
            <person name="Dai N."/>
            <person name="Sheng W."/>
            <person name="Hou X."/>
            <person name="Wei L."/>
        </authorList>
    </citation>
    <scope>NUCLEOTIDE SEQUENCE</scope>
    <source>
        <strain evidence="7">KEN1</strain>
        <tissue evidence="7">Leaf</tissue>
    </source>
</reference>
<evidence type="ECO:0000313" key="7">
    <source>
        <dbReference type="EMBL" id="KAL0421811.1"/>
    </source>
</evidence>